<dbReference type="Pfam" id="PF19609">
    <property type="entry name" value="DUF6114"/>
    <property type="match status" value="1"/>
</dbReference>
<accession>A0A328VFU4</accession>
<protein>
    <submittedName>
        <fullName evidence="2">Uncharacterized protein</fullName>
    </submittedName>
</protein>
<feature type="transmembrane region" description="Helical" evidence="1">
    <location>
        <begin position="85"/>
        <end position="109"/>
    </location>
</feature>
<dbReference type="AlphaFoldDB" id="A0A328VFU4"/>
<feature type="transmembrane region" description="Helical" evidence="1">
    <location>
        <begin position="115"/>
        <end position="132"/>
    </location>
</feature>
<evidence type="ECO:0000313" key="2">
    <source>
        <dbReference type="EMBL" id="RAQ95809.1"/>
    </source>
</evidence>
<dbReference type="InterPro" id="IPR046096">
    <property type="entry name" value="DUF6114"/>
</dbReference>
<name>A0A328VFU4_9CHLR</name>
<feature type="transmembrane region" description="Helical" evidence="1">
    <location>
        <begin position="163"/>
        <end position="183"/>
    </location>
</feature>
<evidence type="ECO:0000313" key="3">
    <source>
        <dbReference type="Proteomes" id="UP000248706"/>
    </source>
</evidence>
<feature type="transmembrane region" description="Helical" evidence="1">
    <location>
        <begin position="139"/>
        <end position="157"/>
    </location>
</feature>
<comment type="caution">
    <text evidence="2">The sequence shown here is derived from an EMBL/GenBank/DDBJ whole genome shotgun (WGS) entry which is preliminary data.</text>
</comment>
<keyword evidence="1" id="KW-1133">Transmembrane helix</keyword>
<gene>
    <name evidence="2" type="ORF">A4R35_09700</name>
</gene>
<reference evidence="2 3" key="1">
    <citation type="submission" date="2016-08" db="EMBL/GenBank/DDBJ databases">
        <title>Analysis of Carbohydrate Active Enzymes in Thermogemmatispora T81 Reveals Carbohydrate Degradation Ability.</title>
        <authorList>
            <person name="Tomazini A."/>
            <person name="Lal S."/>
            <person name="Stott M."/>
            <person name="Henrissat B."/>
            <person name="Polikarpov I."/>
            <person name="Sparling R."/>
            <person name="Levin D.B."/>
        </authorList>
    </citation>
    <scope>NUCLEOTIDE SEQUENCE [LARGE SCALE GENOMIC DNA]</scope>
    <source>
        <strain evidence="2 3">T81</strain>
    </source>
</reference>
<keyword evidence="1" id="KW-0472">Membrane</keyword>
<sequence>MSQEPQAEGTAQSSSSQSQQVIVVDLSSRSSRNKHALGEALTGLRQRFSAWRTYRRLRTADKEARLVQQWQRWGRFRRWRRSRPFAGSILLILSGLLVLWGPAMLIRLAMLPGSTIWAGILVGALLVIMGVIQLLVPAYSLITGAIGVVLALTSLIASSFGGFGIGMLLGIIGGALGVAWRPVAAGKRSGLPRSSLRTRATTRP</sequence>
<keyword evidence="1" id="KW-0812">Transmembrane</keyword>
<dbReference type="Proteomes" id="UP000248706">
    <property type="component" value="Unassembled WGS sequence"/>
</dbReference>
<dbReference type="EMBL" id="MCIF01000002">
    <property type="protein sequence ID" value="RAQ95809.1"/>
    <property type="molecule type" value="Genomic_DNA"/>
</dbReference>
<proteinExistence type="predicted"/>
<keyword evidence="3" id="KW-1185">Reference proteome</keyword>
<evidence type="ECO:0000256" key="1">
    <source>
        <dbReference type="SAM" id="Phobius"/>
    </source>
</evidence>
<organism evidence="2 3">
    <name type="scientific">Thermogemmatispora tikiterensis</name>
    <dbReference type="NCBI Taxonomy" id="1825093"/>
    <lineage>
        <taxon>Bacteria</taxon>
        <taxon>Bacillati</taxon>
        <taxon>Chloroflexota</taxon>
        <taxon>Ktedonobacteria</taxon>
        <taxon>Thermogemmatisporales</taxon>
        <taxon>Thermogemmatisporaceae</taxon>
        <taxon>Thermogemmatispora</taxon>
    </lineage>
</organism>